<feature type="transmembrane region" description="Helical" evidence="1">
    <location>
        <begin position="6"/>
        <end position="25"/>
    </location>
</feature>
<reference evidence="2" key="1">
    <citation type="journal article" date="2014" name="Front. Microbiol.">
        <title>High frequency of phylogenetically diverse reductive dehalogenase-homologous genes in deep subseafloor sedimentary metagenomes.</title>
        <authorList>
            <person name="Kawai M."/>
            <person name="Futagami T."/>
            <person name="Toyoda A."/>
            <person name="Takaki Y."/>
            <person name="Nishi S."/>
            <person name="Hori S."/>
            <person name="Arai W."/>
            <person name="Tsubouchi T."/>
            <person name="Morono Y."/>
            <person name="Uchiyama I."/>
            <person name="Ito T."/>
            <person name="Fujiyama A."/>
            <person name="Inagaki F."/>
            <person name="Takami H."/>
        </authorList>
    </citation>
    <scope>NUCLEOTIDE SEQUENCE</scope>
    <source>
        <strain evidence="2">Expedition CK06-06</strain>
    </source>
</reference>
<evidence type="ECO:0000256" key="1">
    <source>
        <dbReference type="SAM" id="Phobius"/>
    </source>
</evidence>
<accession>X1I7C9</accession>
<keyword evidence="1" id="KW-1133">Transmembrane helix</keyword>
<gene>
    <name evidence="2" type="ORF">S03H2_34147</name>
</gene>
<evidence type="ECO:0000313" key="2">
    <source>
        <dbReference type="EMBL" id="GAH53458.1"/>
    </source>
</evidence>
<name>X1I7C9_9ZZZZ</name>
<comment type="caution">
    <text evidence="2">The sequence shown here is derived from an EMBL/GenBank/DDBJ whole genome shotgun (WGS) entry which is preliminary data.</text>
</comment>
<protein>
    <submittedName>
        <fullName evidence="2">Uncharacterized protein</fullName>
    </submittedName>
</protein>
<proteinExistence type="predicted"/>
<keyword evidence="1" id="KW-0472">Membrane</keyword>
<keyword evidence="1" id="KW-0812">Transmembrane</keyword>
<dbReference type="EMBL" id="BARU01020820">
    <property type="protein sequence ID" value="GAH53458.1"/>
    <property type="molecule type" value="Genomic_DNA"/>
</dbReference>
<sequence length="97" mass="10721">MDWQSVVNTIAIPINIILVCVNVYITYKARTTPYGEAIYSKQLEGYLELANVITEATREGVRFLGAGGSKTKKGKVLYSQTMDKITNSPLIISSFKS</sequence>
<organism evidence="2">
    <name type="scientific">marine sediment metagenome</name>
    <dbReference type="NCBI Taxonomy" id="412755"/>
    <lineage>
        <taxon>unclassified sequences</taxon>
        <taxon>metagenomes</taxon>
        <taxon>ecological metagenomes</taxon>
    </lineage>
</organism>
<dbReference type="AlphaFoldDB" id="X1I7C9"/>